<feature type="domain" description="Integrase catalytic" evidence="1">
    <location>
        <begin position="1"/>
        <end position="118"/>
    </location>
</feature>
<dbReference type="OrthoDB" id="430476at2759"/>
<accession>A0A443RSK7</accession>
<dbReference type="PANTHER" id="PTHR37984:SF5">
    <property type="entry name" value="PROTEIN NYNRIN-LIKE"/>
    <property type="match status" value="1"/>
</dbReference>
<dbReference type="InterPro" id="IPR050951">
    <property type="entry name" value="Retrovirus_Pol_polyprotein"/>
</dbReference>
<evidence type="ECO:0000313" key="2">
    <source>
        <dbReference type="EMBL" id="RWS18159.1"/>
    </source>
</evidence>
<reference evidence="2 3" key="1">
    <citation type="journal article" date="2018" name="Gigascience">
        <title>Genomes of trombidid mites reveal novel predicted allergens and laterally-transferred genes associated with secondary metabolism.</title>
        <authorList>
            <person name="Dong X."/>
            <person name="Chaisiri K."/>
            <person name="Xia D."/>
            <person name="Armstrong S.D."/>
            <person name="Fang Y."/>
            <person name="Donnelly M.J."/>
            <person name="Kadowaki T."/>
            <person name="McGarry J.W."/>
            <person name="Darby A.C."/>
            <person name="Makepeace B.L."/>
        </authorList>
    </citation>
    <scope>NUCLEOTIDE SEQUENCE [LARGE SCALE GENOMIC DNA]</scope>
    <source>
        <strain evidence="2">UoL-UT</strain>
    </source>
</reference>
<dbReference type="GO" id="GO:0015074">
    <property type="term" value="P:DNA integration"/>
    <property type="evidence" value="ECO:0007669"/>
    <property type="project" value="InterPro"/>
</dbReference>
<dbReference type="PANTHER" id="PTHR37984">
    <property type="entry name" value="PROTEIN CBG26694"/>
    <property type="match status" value="1"/>
</dbReference>
<dbReference type="InterPro" id="IPR036397">
    <property type="entry name" value="RNaseH_sf"/>
</dbReference>
<dbReference type="GO" id="GO:0003676">
    <property type="term" value="F:nucleic acid binding"/>
    <property type="evidence" value="ECO:0007669"/>
    <property type="project" value="InterPro"/>
</dbReference>
<evidence type="ECO:0000259" key="1">
    <source>
        <dbReference type="PROSITE" id="PS50994"/>
    </source>
</evidence>
<keyword evidence="3" id="KW-1185">Reference proteome</keyword>
<organism evidence="2 3">
    <name type="scientific">Leptotrombidium deliense</name>
    <dbReference type="NCBI Taxonomy" id="299467"/>
    <lineage>
        <taxon>Eukaryota</taxon>
        <taxon>Metazoa</taxon>
        <taxon>Ecdysozoa</taxon>
        <taxon>Arthropoda</taxon>
        <taxon>Chelicerata</taxon>
        <taxon>Arachnida</taxon>
        <taxon>Acari</taxon>
        <taxon>Acariformes</taxon>
        <taxon>Trombidiformes</taxon>
        <taxon>Prostigmata</taxon>
        <taxon>Anystina</taxon>
        <taxon>Parasitengona</taxon>
        <taxon>Trombiculoidea</taxon>
        <taxon>Trombiculidae</taxon>
        <taxon>Leptotrombidium</taxon>
    </lineage>
</organism>
<dbReference type="InterPro" id="IPR001584">
    <property type="entry name" value="Integrase_cat-core"/>
</dbReference>
<dbReference type="SUPFAM" id="SSF53098">
    <property type="entry name" value="Ribonuclease H-like"/>
    <property type="match status" value="1"/>
</dbReference>
<sequence length="132" mass="14746">MRAKIVPKNDALTGLRFLETFAKHCNGREVLNDNGKNFVSSTFANILAHRNFKHRFTTAYDLQANGLNEKANGTGAKVEIKFTAGKWSSYVSNTCDNYNNPIHFLTGYTPSLIFNGSDIHTPQTKSTEKCKL</sequence>
<dbReference type="Proteomes" id="UP000288716">
    <property type="component" value="Unassembled WGS sequence"/>
</dbReference>
<dbReference type="EMBL" id="NCKV01045098">
    <property type="protein sequence ID" value="RWS18159.1"/>
    <property type="molecule type" value="Genomic_DNA"/>
</dbReference>
<dbReference type="InterPro" id="IPR012337">
    <property type="entry name" value="RNaseH-like_sf"/>
</dbReference>
<comment type="caution">
    <text evidence="2">The sequence shown here is derived from an EMBL/GenBank/DDBJ whole genome shotgun (WGS) entry which is preliminary data.</text>
</comment>
<evidence type="ECO:0000313" key="3">
    <source>
        <dbReference type="Proteomes" id="UP000288716"/>
    </source>
</evidence>
<protein>
    <recommendedName>
        <fullName evidence="1">Integrase catalytic domain-containing protein</fullName>
    </recommendedName>
</protein>
<dbReference type="AlphaFoldDB" id="A0A443RSK7"/>
<proteinExistence type="predicted"/>
<dbReference type="VEuPathDB" id="VectorBase:LDEU013881"/>
<gene>
    <name evidence="2" type="ORF">B4U80_15049</name>
</gene>
<name>A0A443RSK7_9ACAR</name>
<dbReference type="PROSITE" id="PS50994">
    <property type="entry name" value="INTEGRASE"/>
    <property type="match status" value="1"/>
</dbReference>
<dbReference type="Gene3D" id="3.30.420.10">
    <property type="entry name" value="Ribonuclease H-like superfamily/Ribonuclease H"/>
    <property type="match status" value="1"/>
</dbReference>